<accession>A0A1T1H5V3</accession>
<protein>
    <recommendedName>
        <fullName evidence="4">DUF3142 domain-containing protein</fullName>
    </recommendedName>
</protein>
<dbReference type="AlphaFoldDB" id="A0A1T1H5V3"/>
<evidence type="ECO:0000313" key="2">
    <source>
        <dbReference type="EMBL" id="OOV85175.1"/>
    </source>
</evidence>
<proteinExistence type="predicted"/>
<sequence length="262" mass="30807">MILQVIKWSRTFRLLLILSIGLCTACTPAQSGNTQQAQTELQQRVDAAHYSSFWIWGNISSSPYLQQATELYILQGEMNWNKPLKRSEFIPQGIQVLHKPQQKIWIVIRSHHLQWSNNNIQQILQRLKHWENNGNQIQGLQIDFDAKTKNIHQYALFLENIRKQLPQKYRLSITGLMDWTNIQDQQTLSVLRHNIDEISIQTYRGSVTIENYTSYLNKVSKLKLPYKIGLVQNGRWHAPQHLIQDPYFKGYVVFLLRTTNRL</sequence>
<organism evidence="2 3">
    <name type="scientific">Acinetobacter amyesii</name>
    <dbReference type="NCBI Taxonomy" id="2942470"/>
    <lineage>
        <taxon>Bacteria</taxon>
        <taxon>Pseudomonadati</taxon>
        <taxon>Pseudomonadota</taxon>
        <taxon>Gammaproteobacteria</taxon>
        <taxon>Moraxellales</taxon>
        <taxon>Moraxellaceae</taxon>
        <taxon>Acinetobacter</taxon>
    </lineage>
</organism>
<evidence type="ECO:0000256" key="1">
    <source>
        <dbReference type="SAM" id="SignalP"/>
    </source>
</evidence>
<dbReference type="RefSeq" id="WP_078189193.1">
    <property type="nucleotide sequence ID" value="NZ_JAMCOZ010000012.1"/>
</dbReference>
<dbReference type="InterPro" id="IPR021488">
    <property type="entry name" value="DUF3142"/>
</dbReference>
<dbReference type="SUPFAM" id="SSF51445">
    <property type="entry name" value="(Trans)glycosidases"/>
    <property type="match status" value="1"/>
</dbReference>
<dbReference type="InterPro" id="IPR017853">
    <property type="entry name" value="GH"/>
</dbReference>
<dbReference type="Proteomes" id="UP000191160">
    <property type="component" value="Unassembled WGS sequence"/>
</dbReference>
<feature type="chain" id="PRO_5010556687" description="DUF3142 domain-containing protein" evidence="1">
    <location>
        <begin position="32"/>
        <end position="262"/>
    </location>
</feature>
<name>A0A1T1H5V3_9GAMM</name>
<reference evidence="2 3" key="1">
    <citation type="submission" date="2017-02" db="EMBL/GenBank/DDBJ databases">
        <title>Acinetobacter sp. ANC 4945, whole genome shotgun sequencing project.</title>
        <authorList>
            <person name="Radolfova-Krizova L."/>
            <person name="Al Atrouni A."/>
            <person name="Nemec A."/>
        </authorList>
    </citation>
    <scope>NUCLEOTIDE SEQUENCE [LARGE SCALE GENOMIC DNA]</scope>
    <source>
        <strain evidence="2 3">ANC 4945</strain>
    </source>
</reference>
<comment type="caution">
    <text evidence="2">The sequence shown here is derived from an EMBL/GenBank/DDBJ whole genome shotgun (WGS) entry which is preliminary data.</text>
</comment>
<feature type="signal peptide" evidence="1">
    <location>
        <begin position="1"/>
        <end position="31"/>
    </location>
</feature>
<keyword evidence="1" id="KW-0732">Signal</keyword>
<dbReference type="Pfam" id="PF11340">
    <property type="entry name" value="DUF3142"/>
    <property type="match status" value="1"/>
</dbReference>
<evidence type="ECO:0000313" key="3">
    <source>
        <dbReference type="Proteomes" id="UP000191160"/>
    </source>
</evidence>
<gene>
    <name evidence="2" type="ORF">B1202_00545</name>
</gene>
<dbReference type="Gene3D" id="3.20.20.80">
    <property type="entry name" value="Glycosidases"/>
    <property type="match status" value="1"/>
</dbReference>
<dbReference type="EMBL" id="MVKX01000001">
    <property type="protein sequence ID" value="OOV85175.1"/>
    <property type="molecule type" value="Genomic_DNA"/>
</dbReference>
<evidence type="ECO:0008006" key="4">
    <source>
        <dbReference type="Google" id="ProtNLM"/>
    </source>
</evidence>
<keyword evidence="3" id="KW-1185">Reference proteome</keyword>